<dbReference type="PANTHER" id="PTHR43280:SF2">
    <property type="entry name" value="HTH-TYPE TRANSCRIPTIONAL REGULATOR EXSA"/>
    <property type="match status" value="1"/>
</dbReference>
<dbReference type="PROSITE" id="PS01124">
    <property type="entry name" value="HTH_ARAC_FAMILY_2"/>
    <property type="match status" value="1"/>
</dbReference>
<dbReference type="OrthoDB" id="952277at2"/>
<dbReference type="SMART" id="SM00342">
    <property type="entry name" value="HTH_ARAC"/>
    <property type="match status" value="1"/>
</dbReference>
<gene>
    <name evidence="5" type="ORF">LY11_05000</name>
</gene>
<dbReference type="PROSITE" id="PS00041">
    <property type="entry name" value="HTH_ARAC_FAMILY_1"/>
    <property type="match status" value="1"/>
</dbReference>
<name>A0A327RWP9_9SPHI</name>
<feature type="domain" description="HTH araC/xylS-type" evidence="4">
    <location>
        <begin position="94"/>
        <end position="176"/>
    </location>
</feature>
<dbReference type="Proteomes" id="UP000249754">
    <property type="component" value="Unassembled WGS sequence"/>
</dbReference>
<accession>A0A327RWP9</accession>
<keyword evidence="3" id="KW-0804">Transcription</keyword>
<proteinExistence type="predicted"/>
<dbReference type="GO" id="GO:0046872">
    <property type="term" value="F:metal ion binding"/>
    <property type="evidence" value="ECO:0007669"/>
    <property type="project" value="InterPro"/>
</dbReference>
<sequence length="188" mass="21366">MQLHVKNMVCDRCILIVKQQLENLGLSVDEISLGRVTVSPEPDPAKLQDISAAFQVLGFELIDKDKDQLVEQVKTQVIELVHYSNLFELKQSLMSVIAEKLNKEYVYLSRLFSDVEGITIEKYIIQQKVTRVKELLEYGELNLNEIAYQMGYSSSAHLSTQFKAVTGVTPSKYKAQPMGDRKPLDQIN</sequence>
<evidence type="ECO:0000256" key="2">
    <source>
        <dbReference type="ARBA" id="ARBA00023125"/>
    </source>
</evidence>
<dbReference type="Gene3D" id="1.10.10.60">
    <property type="entry name" value="Homeodomain-like"/>
    <property type="match status" value="1"/>
</dbReference>
<dbReference type="SUPFAM" id="SSF46689">
    <property type="entry name" value="Homeodomain-like"/>
    <property type="match status" value="1"/>
</dbReference>
<keyword evidence="2" id="KW-0238">DNA-binding</keyword>
<evidence type="ECO:0000256" key="1">
    <source>
        <dbReference type="ARBA" id="ARBA00023015"/>
    </source>
</evidence>
<dbReference type="EMBL" id="QLLR01000043">
    <property type="protein sequence ID" value="RAJ21159.1"/>
    <property type="molecule type" value="Genomic_DNA"/>
</dbReference>
<evidence type="ECO:0000256" key="3">
    <source>
        <dbReference type="ARBA" id="ARBA00023163"/>
    </source>
</evidence>
<dbReference type="SUPFAM" id="SSF55008">
    <property type="entry name" value="HMA, heavy metal-associated domain"/>
    <property type="match status" value="1"/>
</dbReference>
<dbReference type="PANTHER" id="PTHR43280">
    <property type="entry name" value="ARAC-FAMILY TRANSCRIPTIONAL REGULATOR"/>
    <property type="match status" value="1"/>
</dbReference>
<dbReference type="InterPro" id="IPR018060">
    <property type="entry name" value="HTH_AraC"/>
</dbReference>
<reference evidence="5 6" key="1">
    <citation type="submission" date="2018-06" db="EMBL/GenBank/DDBJ databases">
        <title>Genomic Encyclopedia of Archaeal and Bacterial Type Strains, Phase II (KMG-II): from individual species to whole genera.</title>
        <authorList>
            <person name="Goeker M."/>
        </authorList>
    </citation>
    <scope>NUCLEOTIDE SEQUENCE [LARGE SCALE GENOMIC DNA]</scope>
    <source>
        <strain evidence="5 6">DSM 14825</strain>
    </source>
</reference>
<evidence type="ECO:0000259" key="4">
    <source>
        <dbReference type="PROSITE" id="PS01124"/>
    </source>
</evidence>
<organism evidence="5 6">
    <name type="scientific">Pedobacter cryoconitis</name>
    <dbReference type="NCBI Taxonomy" id="188932"/>
    <lineage>
        <taxon>Bacteria</taxon>
        <taxon>Pseudomonadati</taxon>
        <taxon>Bacteroidota</taxon>
        <taxon>Sphingobacteriia</taxon>
        <taxon>Sphingobacteriales</taxon>
        <taxon>Sphingobacteriaceae</taxon>
        <taxon>Pedobacter</taxon>
    </lineage>
</organism>
<evidence type="ECO:0000313" key="6">
    <source>
        <dbReference type="Proteomes" id="UP000249754"/>
    </source>
</evidence>
<dbReference type="Gene3D" id="3.30.70.100">
    <property type="match status" value="1"/>
</dbReference>
<dbReference type="AlphaFoldDB" id="A0A327RWP9"/>
<dbReference type="GO" id="GO:0003700">
    <property type="term" value="F:DNA-binding transcription factor activity"/>
    <property type="evidence" value="ECO:0007669"/>
    <property type="project" value="InterPro"/>
</dbReference>
<comment type="caution">
    <text evidence="5">The sequence shown here is derived from an EMBL/GenBank/DDBJ whole genome shotgun (WGS) entry which is preliminary data.</text>
</comment>
<dbReference type="Pfam" id="PF12833">
    <property type="entry name" value="HTH_18"/>
    <property type="match status" value="1"/>
</dbReference>
<dbReference type="RefSeq" id="WP_111636288.1">
    <property type="nucleotide sequence ID" value="NZ_QLLR01000043.1"/>
</dbReference>
<dbReference type="GO" id="GO:0043565">
    <property type="term" value="F:sequence-specific DNA binding"/>
    <property type="evidence" value="ECO:0007669"/>
    <property type="project" value="InterPro"/>
</dbReference>
<dbReference type="InterPro" id="IPR009057">
    <property type="entry name" value="Homeodomain-like_sf"/>
</dbReference>
<dbReference type="InterPro" id="IPR036163">
    <property type="entry name" value="HMA_dom_sf"/>
</dbReference>
<dbReference type="STRING" id="188932.AY601_2318"/>
<keyword evidence="1" id="KW-0805">Transcription regulation</keyword>
<dbReference type="InterPro" id="IPR018062">
    <property type="entry name" value="HTH_AraC-typ_CS"/>
</dbReference>
<evidence type="ECO:0000313" key="5">
    <source>
        <dbReference type="EMBL" id="RAJ21159.1"/>
    </source>
</evidence>
<protein>
    <submittedName>
        <fullName evidence="5">Helix-turn-helix protein</fullName>
    </submittedName>
</protein>